<dbReference type="Proteomes" id="UP000322110">
    <property type="component" value="Unassembled WGS sequence"/>
</dbReference>
<proteinExistence type="predicted"/>
<organism evidence="1 2">
    <name type="scientific">Teichococcus oryzae</name>
    <dbReference type="NCBI Taxonomy" id="1608942"/>
    <lineage>
        <taxon>Bacteria</taxon>
        <taxon>Pseudomonadati</taxon>
        <taxon>Pseudomonadota</taxon>
        <taxon>Alphaproteobacteria</taxon>
        <taxon>Acetobacterales</taxon>
        <taxon>Roseomonadaceae</taxon>
        <taxon>Roseomonas</taxon>
    </lineage>
</organism>
<evidence type="ECO:0000313" key="2">
    <source>
        <dbReference type="Proteomes" id="UP000322110"/>
    </source>
</evidence>
<protein>
    <submittedName>
        <fullName evidence="1">Uncharacterized protein</fullName>
    </submittedName>
</protein>
<reference evidence="1 2" key="1">
    <citation type="journal article" date="2015" name="Int. J. Syst. Evol. Microbiol.">
        <title>Roseomonas oryzae sp. nov., isolated from paddy rhizosphere soil.</title>
        <authorList>
            <person name="Ramaprasad E.V."/>
            <person name="Sasikala Ch."/>
            <person name="Ramana Ch.V."/>
        </authorList>
    </citation>
    <scope>NUCLEOTIDE SEQUENCE [LARGE SCALE GENOMIC DNA]</scope>
    <source>
        <strain evidence="1 2">KCTC 42542</strain>
    </source>
</reference>
<name>A0A5B2TC64_9PROT</name>
<comment type="caution">
    <text evidence="1">The sequence shown here is derived from an EMBL/GenBank/DDBJ whole genome shotgun (WGS) entry which is preliminary data.</text>
</comment>
<dbReference type="AlphaFoldDB" id="A0A5B2TC64"/>
<accession>A0A5B2TC64</accession>
<gene>
    <name evidence="1" type="ORF">F0Q34_18485</name>
</gene>
<sequence>MILVLASSSRRIVDGAAMEGTFLWRLRFRPHPASAVAAAMVFLLALAQMADLREFVYSQF</sequence>
<dbReference type="EMBL" id="VUKA01000016">
    <property type="protein sequence ID" value="KAA2211759.1"/>
    <property type="molecule type" value="Genomic_DNA"/>
</dbReference>
<evidence type="ECO:0000313" key="1">
    <source>
        <dbReference type="EMBL" id="KAA2211759.1"/>
    </source>
</evidence>
<dbReference type="RefSeq" id="WP_149813735.1">
    <property type="nucleotide sequence ID" value="NZ_VUKA01000016.1"/>
</dbReference>
<keyword evidence="2" id="KW-1185">Reference proteome</keyword>